<accession>A0A7S6IL91</accession>
<evidence type="ECO:0000313" key="1">
    <source>
        <dbReference type="EMBL" id="QOI67924.1"/>
    </source>
</evidence>
<dbReference type="EMBL" id="MT829326">
    <property type="protein sequence ID" value="QOI67924.1"/>
    <property type="molecule type" value="Genomic_DNA"/>
</dbReference>
<organism evidence="1 2">
    <name type="scientific">Enterococcus phage FX417</name>
    <dbReference type="NCBI Taxonomy" id="2769573"/>
    <lineage>
        <taxon>Viruses</taxon>
        <taxon>Duplodnaviria</taxon>
        <taxon>Heunggongvirae</taxon>
        <taxon>Uroviricota</taxon>
        <taxon>Caudoviricetes</taxon>
        <taxon>Efquatrovirus</taxon>
        <taxon>Efquatrovirus LY0322</taxon>
    </lineage>
</organism>
<evidence type="ECO:0000313" key="2">
    <source>
        <dbReference type="Proteomes" id="UP000612137"/>
    </source>
</evidence>
<sequence>MPAPKPIMVKDLRTQQTRAFKSQTEADRFYNKKSGYF</sequence>
<dbReference type="Proteomes" id="UP000612137">
    <property type="component" value="Segment"/>
</dbReference>
<proteinExistence type="predicted"/>
<reference evidence="1" key="1">
    <citation type="submission" date="2020-07" db="EMBL/GenBank/DDBJ databases">
        <authorList>
            <person name="Dong S."/>
        </authorList>
    </citation>
    <scope>NUCLEOTIDE SEQUENCE</scope>
</reference>
<protein>
    <submittedName>
        <fullName evidence="1">Uncharacterized protein</fullName>
    </submittedName>
</protein>
<name>A0A7S6IL91_9CAUD</name>